<dbReference type="Gene3D" id="3.40.1410.10">
    <property type="entry name" value="Chorismate lyase-like"/>
    <property type="match status" value="1"/>
</dbReference>
<evidence type="ECO:0000313" key="7">
    <source>
        <dbReference type="Proteomes" id="UP001149607"/>
    </source>
</evidence>
<gene>
    <name evidence="5" type="ORF">ORY91_000453</name>
    <name evidence="6" type="ORF">V9W64_01635</name>
</gene>
<dbReference type="RefSeq" id="WP_274584366.1">
    <property type="nucleotide sequence ID" value="NZ_CP145811.1"/>
</dbReference>
<dbReference type="GO" id="GO:0006744">
    <property type="term" value="P:ubiquinone biosynthetic process"/>
    <property type="evidence" value="ECO:0007669"/>
    <property type="project" value="UniProtKB-KW"/>
</dbReference>
<keyword evidence="7" id="KW-1185">Reference proteome</keyword>
<dbReference type="PANTHER" id="PTHR38683:SF1">
    <property type="entry name" value="CHORISMATE PYRUVATE-LYASE"/>
    <property type="match status" value="1"/>
</dbReference>
<sequence length="147" mass="16676">MNPTPPAPALAELVRQPSLTRALSALGSFRVQLDFLGETGRFLPFGGFCFHGPRFARNVTLLLDDIPVVHAQSLCSPQSEWREILDCGTTPLGQILFSDGLTLKRSKIRFSRTEHYLLTRQSWFEHRGERLYLSECFLPALSRFLPE</sequence>
<dbReference type="PANTHER" id="PTHR38683">
    <property type="entry name" value="CHORISMATE PYRUVATE-LYASE"/>
    <property type="match status" value="1"/>
</dbReference>
<keyword evidence="2" id="KW-0831">Ubiquinone biosynthesis</keyword>
<dbReference type="EC" id="4.1.3.40" evidence="5"/>
<dbReference type="AlphaFoldDB" id="A0A9X4E125"/>
<evidence type="ECO:0000256" key="1">
    <source>
        <dbReference type="ARBA" id="ARBA00022490"/>
    </source>
</evidence>
<keyword evidence="1" id="KW-0963">Cytoplasm</keyword>
<dbReference type="SUPFAM" id="SSF64288">
    <property type="entry name" value="Chorismate lyase-like"/>
    <property type="match status" value="1"/>
</dbReference>
<evidence type="ECO:0000256" key="4">
    <source>
        <dbReference type="ARBA" id="ARBA00023317"/>
    </source>
</evidence>
<keyword evidence="4" id="KW-0670">Pyruvate</keyword>
<evidence type="ECO:0000256" key="2">
    <source>
        <dbReference type="ARBA" id="ARBA00022688"/>
    </source>
</evidence>
<protein>
    <submittedName>
        <fullName evidence="5">Chorismate lyase</fullName>
        <ecNumber evidence="5">4.1.3.40</ecNumber>
    </submittedName>
</protein>
<dbReference type="EMBL" id="JAPQFL010000001">
    <property type="protein sequence ID" value="MDD9327074.1"/>
    <property type="molecule type" value="Genomic_DNA"/>
</dbReference>
<proteinExistence type="predicted"/>
<evidence type="ECO:0000313" key="5">
    <source>
        <dbReference type="EMBL" id="MDD9327074.1"/>
    </source>
</evidence>
<accession>A0A9X4E125</accession>
<dbReference type="InterPro" id="IPR028978">
    <property type="entry name" value="Chorismate_lyase_/UTRA_dom_sf"/>
</dbReference>
<dbReference type="Proteomes" id="UP001149607">
    <property type="component" value="Chromosome"/>
</dbReference>
<dbReference type="InterPro" id="IPR007440">
    <property type="entry name" value="Chorismate--pyruvate_lyase"/>
</dbReference>
<reference evidence="5" key="1">
    <citation type="submission" date="2022-10" db="EMBL/GenBank/DDBJ databases">
        <authorList>
            <person name="Boutroux M."/>
        </authorList>
    </citation>
    <scope>NUCLEOTIDE SEQUENCE</scope>
    <source>
        <strain evidence="5">51.81</strain>
    </source>
</reference>
<dbReference type="EMBL" id="CP146598">
    <property type="protein sequence ID" value="WWY03473.1"/>
    <property type="molecule type" value="Genomic_DNA"/>
</dbReference>
<dbReference type="Pfam" id="PF04345">
    <property type="entry name" value="Chor_lyase"/>
    <property type="match status" value="1"/>
</dbReference>
<evidence type="ECO:0000313" key="6">
    <source>
        <dbReference type="EMBL" id="WWY03473.1"/>
    </source>
</evidence>
<evidence type="ECO:0000256" key="3">
    <source>
        <dbReference type="ARBA" id="ARBA00023239"/>
    </source>
</evidence>
<keyword evidence="3 5" id="KW-0456">Lyase</keyword>
<dbReference type="GO" id="GO:0008813">
    <property type="term" value="F:chorismate lyase activity"/>
    <property type="evidence" value="ECO:0007669"/>
    <property type="project" value="UniProtKB-EC"/>
</dbReference>
<dbReference type="GO" id="GO:0005829">
    <property type="term" value="C:cytosol"/>
    <property type="evidence" value="ECO:0007669"/>
    <property type="project" value="TreeGrafter"/>
</dbReference>
<reference evidence="6" key="2">
    <citation type="submission" date="2024-02" db="EMBL/GenBank/DDBJ databases">
        <title>Neisseria leonii sp. nov.</title>
        <authorList>
            <person name="Boutroux M."/>
            <person name="Favre-Rochex S."/>
            <person name="Gorgette O."/>
            <person name="Touak G."/>
            <person name="Muhle E."/>
            <person name="Chesneau O."/>
            <person name="Clermont D."/>
            <person name="Rahi P."/>
        </authorList>
    </citation>
    <scope>NUCLEOTIDE SEQUENCE</scope>
    <source>
        <strain evidence="6">51.81</strain>
    </source>
</reference>
<name>A0A9X4E125_9NEIS</name>
<organism evidence="5">
    <name type="scientific">Neisseria leonii</name>
    <dbReference type="NCBI Taxonomy" id="2995413"/>
    <lineage>
        <taxon>Bacteria</taxon>
        <taxon>Pseudomonadati</taxon>
        <taxon>Pseudomonadota</taxon>
        <taxon>Betaproteobacteria</taxon>
        <taxon>Neisseriales</taxon>
        <taxon>Neisseriaceae</taxon>
        <taxon>Neisseria</taxon>
    </lineage>
</organism>